<dbReference type="Pfam" id="PF00586">
    <property type="entry name" value="AIRS"/>
    <property type="match status" value="1"/>
</dbReference>
<evidence type="ECO:0000313" key="12">
    <source>
        <dbReference type="EMBL" id="ACM05632.1"/>
    </source>
</evidence>
<dbReference type="EC" id="2.7.9.3" evidence="9"/>
<comment type="similarity">
    <text evidence="1 9">Belongs to the selenophosphate synthase 1 family. Class I subfamily.</text>
</comment>
<proteinExistence type="inferred from homology"/>
<comment type="caution">
    <text evidence="9">Lacks conserved residue(s) required for the propagation of feature annotation.</text>
</comment>
<keyword evidence="6 9" id="KW-0067">ATP-binding</keyword>
<dbReference type="InterPro" id="IPR004536">
    <property type="entry name" value="SPS/SelD"/>
</dbReference>
<dbReference type="HOGENOM" id="CLU_032859_0_1_0"/>
<dbReference type="InterPro" id="IPR023061">
    <property type="entry name" value="SelD_I"/>
</dbReference>
<dbReference type="STRING" id="309801.trd_1305"/>
<dbReference type="SUPFAM" id="SSF56042">
    <property type="entry name" value="PurM C-terminal domain-like"/>
    <property type="match status" value="1"/>
</dbReference>
<keyword evidence="2 9" id="KW-0808">Transferase</keyword>
<feature type="binding site" evidence="9">
    <location>
        <position position="62"/>
    </location>
    <ligand>
        <name>Mg(2+)</name>
        <dbReference type="ChEBI" id="CHEBI:18420"/>
    </ligand>
</feature>
<gene>
    <name evidence="9 12" type="primary">selD</name>
    <name evidence="12" type="ordered locus">trd_1305</name>
</gene>
<sequence>MLRLLEFQEDPRLLVGLQTSDDAAVYRLDEHDALVQTVDFFPPVVDDAYLYGAIAAANALSDVYAMGGEPFLALNIAAWPNDLTLELLTEVFRGGLDKAREAGVVIAGGHTITDDEPKYGLVVTGRVDPARILTKAAARPGELLYLTKPIGTGAITTALKAGVAEPGHVDNAVTWMVRLNRTASQLLLAHGVRACTDVTGYGLAGHASEIALKSGVRLVIAARAVPIMEGAEAYARAGRLPGGAQRNRAYYAEGPSAVVRRGRGIPTVLWDLLFDPVTSGGLLFTIARERAPTLEQAFAAAGEPLWRIGFVDEGSGVDIVAELTG</sequence>
<dbReference type="GO" id="GO:0000287">
    <property type="term" value="F:magnesium ion binding"/>
    <property type="evidence" value="ECO:0007669"/>
    <property type="project" value="UniProtKB-UniRule"/>
</dbReference>
<feature type="domain" description="PurM-like C-terminal" evidence="11">
    <location>
        <begin position="139"/>
        <end position="319"/>
    </location>
</feature>
<evidence type="ECO:0000256" key="5">
    <source>
        <dbReference type="ARBA" id="ARBA00022777"/>
    </source>
</evidence>
<feature type="binding site" evidence="9">
    <location>
        <position position="197"/>
    </location>
    <ligand>
        <name>Mg(2+)</name>
        <dbReference type="ChEBI" id="CHEBI:18420"/>
    </ligand>
</feature>
<evidence type="ECO:0000313" key="13">
    <source>
        <dbReference type="Proteomes" id="UP000000447"/>
    </source>
</evidence>
<evidence type="ECO:0000256" key="8">
    <source>
        <dbReference type="ARBA" id="ARBA00023266"/>
    </source>
</evidence>
<evidence type="ECO:0000256" key="3">
    <source>
        <dbReference type="ARBA" id="ARBA00022723"/>
    </source>
</evidence>
<protein>
    <recommendedName>
        <fullName evidence="9">Selenide, water dikinase</fullName>
        <ecNumber evidence="9">2.7.9.3</ecNumber>
    </recommendedName>
    <alternativeName>
        <fullName evidence="9">Selenium donor protein</fullName>
    </alternativeName>
    <alternativeName>
        <fullName evidence="9">Selenophosphate synthase</fullName>
    </alternativeName>
</protein>
<dbReference type="NCBIfam" id="TIGR00476">
    <property type="entry name" value="selD"/>
    <property type="match status" value="1"/>
</dbReference>
<feature type="binding site" description="in other chain" evidence="9">
    <location>
        <position position="39"/>
    </location>
    <ligand>
        <name>ATP</name>
        <dbReference type="ChEBI" id="CHEBI:30616"/>
        <note>ligand shared between dimeric partners</note>
    </ligand>
</feature>
<organism evidence="12 13">
    <name type="scientific">Thermomicrobium roseum (strain ATCC 27502 / DSM 5159 / P-2)</name>
    <dbReference type="NCBI Taxonomy" id="309801"/>
    <lineage>
        <taxon>Bacteria</taxon>
        <taxon>Pseudomonadati</taxon>
        <taxon>Thermomicrobiota</taxon>
        <taxon>Thermomicrobia</taxon>
        <taxon>Thermomicrobiales</taxon>
        <taxon>Thermomicrobiaceae</taxon>
        <taxon>Thermomicrobium</taxon>
    </lineage>
</organism>
<evidence type="ECO:0000256" key="9">
    <source>
        <dbReference type="HAMAP-Rule" id="MF_00625"/>
    </source>
</evidence>
<feature type="binding site" evidence="9">
    <location>
        <begin position="109"/>
        <end position="111"/>
    </location>
    <ligand>
        <name>ATP</name>
        <dbReference type="ChEBI" id="CHEBI:30616"/>
        <note>ligand shared between dimeric partners</note>
    </ligand>
</feature>
<evidence type="ECO:0000256" key="2">
    <source>
        <dbReference type="ARBA" id="ARBA00022679"/>
    </source>
</evidence>
<keyword evidence="3 9" id="KW-0479">Metal-binding</keyword>
<dbReference type="Gene3D" id="3.90.650.10">
    <property type="entry name" value="PurM-like C-terminal domain"/>
    <property type="match status" value="1"/>
</dbReference>
<keyword evidence="7 9" id="KW-0460">Magnesium</keyword>
<feature type="binding site" description="in other chain" evidence="9">
    <location>
        <position position="62"/>
    </location>
    <ligand>
        <name>ATP</name>
        <dbReference type="ChEBI" id="CHEBI:30616"/>
        <note>ligand shared between dimeric partners</note>
    </ligand>
</feature>
<feature type="binding site" description="in other chain" evidence="9">
    <location>
        <begin position="19"/>
        <end position="21"/>
    </location>
    <ligand>
        <name>ATP</name>
        <dbReference type="ChEBI" id="CHEBI:30616"/>
        <note>ligand shared between dimeric partners</note>
    </ligand>
</feature>
<evidence type="ECO:0000259" key="10">
    <source>
        <dbReference type="Pfam" id="PF00586"/>
    </source>
</evidence>
<dbReference type="PIRSF" id="PIRSF036407">
    <property type="entry name" value="Selenphspht_syn"/>
    <property type="match status" value="1"/>
</dbReference>
<dbReference type="Pfam" id="PF02769">
    <property type="entry name" value="AIRS_C"/>
    <property type="match status" value="1"/>
</dbReference>
<comment type="subunit">
    <text evidence="9">Homodimer.</text>
</comment>
<keyword evidence="8 9" id="KW-0711">Selenium</keyword>
<dbReference type="GO" id="GO:0005737">
    <property type="term" value="C:cytoplasm"/>
    <property type="evidence" value="ECO:0007669"/>
    <property type="project" value="TreeGrafter"/>
</dbReference>
<dbReference type="eggNOG" id="COG0709">
    <property type="taxonomic scope" value="Bacteria"/>
</dbReference>
<evidence type="ECO:0000256" key="7">
    <source>
        <dbReference type="ARBA" id="ARBA00022842"/>
    </source>
</evidence>
<comment type="function">
    <text evidence="9">Synthesizes selenophosphate from selenide and ATP.</text>
</comment>
<comment type="catalytic activity">
    <reaction evidence="9">
        <text>hydrogenselenide + ATP + H2O = selenophosphate + AMP + phosphate + 2 H(+)</text>
        <dbReference type="Rhea" id="RHEA:18737"/>
        <dbReference type="ChEBI" id="CHEBI:15377"/>
        <dbReference type="ChEBI" id="CHEBI:15378"/>
        <dbReference type="ChEBI" id="CHEBI:16144"/>
        <dbReference type="ChEBI" id="CHEBI:29317"/>
        <dbReference type="ChEBI" id="CHEBI:30616"/>
        <dbReference type="ChEBI" id="CHEBI:43474"/>
        <dbReference type="ChEBI" id="CHEBI:456215"/>
        <dbReference type="EC" id="2.7.9.3"/>
    </reaction>
</comment>
<name>B9L1P3_THERP</name>
<dbReference type="NCBIfam" id="NF002098">
    <property type="entry name" value="PRK00943.1"/>
    <property type="match status" value="1"/>
</dbReference>
<feature type="binding site" evidence="9">
    <location>
        <position position="22"/>
    </location>
    <ligand>
        <name>Mg(2+)</name>
        <dbReference type="ChEBI" id="CHEBI:18420"/>
    </ligand>
</feature>
<dbReference type="Proteomes" id="UP000000447">
    <property type="component" value="Chromosome"/>
</dbReference>
<dbReference type="InterPro" id="IPR016188">
    <property type="entry name" value="PurM-like_N"/>
</dbReference>
<dbReference type="GO" id="GO:0004756">
    <property type="term" value="F:selenide, water dikinase activity"/>
    <property type="evidence" value="ECO:0007669"/>
    <property type="project" value="UniProtKB-UniRule"/>
</dbReference>
<dbReference type="CDD" id="cd02195">
    <property type="entry name" value="SelD"/>
    <property type="match status" value="1"/>
</dbReference>
<dbReference type="InterPro" id="IPR010918">
    <property type="entry name" value="PurM-like_C_dom"/>
</dbReference>
<keyword evidence="13" id="KW-1185">Reference proteome</keyword>
<feature type="domain" description="PurM-like N-terminal" evidence="10">
    <location>
        <begin position="21"/>
        <end position="127"/>
    </location>
</feature>
<dbReference type="PANTHER" id="PTHR10256">
    <property type="entry name" value="SELENIDE, WATER DIKINASE"/>
    <property type="match status" value="1"/>
</dbReference>
<evidence type="ECO:0000256" key="4">
    <source>
        <dbReference type="ARBA" id="ARBA00022741"/>
    </source>
</evidence>
<keyword evidence="4 9" id="KW-0547">Nucleotide-binding</keyword>
<evidence type="ECO:0000259" key="11">
    <source>
        <dbReference type="Pfam" id="PF02769"/>
    </source>
</evidence>
<reference evidence="12 13" key="1">
    <citation type="journal article" date="2009" name="PLoS ONE">
        <title>Complete genome sequence of the aerobic CO-oxidizing thermophile Thermomicrobium roseum.</title>
        <authorList>
            <person name="Wu D."/>
            <person name="Raymond J."/>
            <person name="Wu M."/>
            <person name="Chatterji S."/>
            <person name="Ren Q."/>
            <person name="Graham J.E."/>
            <person name="Bryant D.A."/>
            <person name="Robb F."/>
            <person name="Colman A."/>
            <person name="Tallon L.J."/>
            <person name="Badger J.H."/>
            <person name="Madupu R."/>
            <person name="Ward N.L."/>
            <person name="Eisen J.A."/>
        </authorList>
    </citation>
    <scope>NUCLEOTIDE SEQUENCE [LARGE SCALE GENOMIC DNA]</scope>
    <source>
        <strain evidence="13">ATCC 27502 / DSM 5159 / P-2</strain>
    </source>
</reference>
<dbReference type="InterPro" id="IPR036921">
    <property type="entry name" value="PurM-like_N_sf"/>
</dbReference>
<dbReference type="PANTHER" id="PTHR10256:SF0">
    <property type="entry name" value="INACTIVE SELENIDE, WATER DIKINASE-LIKE PROTEIN-RELATED"/>
    <property type="match status" value="1"/>
</dbReference>
<keyword evidence="5 9" id="KW-0418">Kinase</keyword>
<comment type="cofactor">
    <cofactor evidence="9">
        <name>Mg(2+)</name>
        <dbReference type="ChEBI" id="CHEBI:18420"/>
    </cofactor>
    <text evidence="9">Binds 1 Mg(2+) ion per monomer.</text>
</comment>
<dbReference type="EMBL" id="CP001275">
    <property type="protein sequence ID" value="ACM05632.1"/>
    <property type="molecule type" value="Genomic_DNA"/>
</dbReference>
<dbReference type="KEGG" id="tro:trd_1305"/>
<dbReference type="InterPro" id="IPR036676">
    <property type="entry name" value="PurM-like_C_sf"/>
</dbReference>
<dbReference type="Gene3D" id="3.30.1330.10">
    <property type="entry name" value="PurM-like, N-terminal domain"/>
    <property type="match status" value="1"/>
</dbReference>
<dbReference type="GO" id="GO:0016260">
    <property type="term" value="P:selenocysteine biosynthetic process"/>
    <property type="evidence" value="ECO:0007669"/>
    <property type="project" value="InterPro"/>
</dbReference>
<dbReference type="GO" id="GO:0005524">
    <property type="term" value="F:ATP binding"/>
    <property type="evidence" value="ECO:0007669"/>
    <property type="project" value="UniProtKB-UniRule"/>
</dbReference>
<evidence type="ECO:0000256" key="6">
    <source>
        <dbReference type="ARBA" id="ARBA00022840"/>
    </source>
</evidence>
<evidence type="ECO:0000256" key="1">
    <source>
        <dbReference type="ARBA" id="ARBA00008026"/>
    </source>
</evidence>
<dbReference type="HAMAP" id="MF_00625">
    <property type="entry name" value="SelD"/>
    <property type="match status" value="1"/>
</dbReference>
<accession>B9L1P3</accession>
<dbReference type="AlphaFoldDB" id="B9L1P3"/>
<dbReference type="SUPFAM" id="SSF55326">
    <property type="entry name" value="PurM N-terminal domain-like"/>
    <property type="match status" value="1"/>
</dbReference>